<proteinExistence type="predicted"/>
<gene>
    <name evidence="1" type="ORF">NTEN_LOCUS128</name>
    <name evidence="2" type="ORF">NTEN_LOCUS133</name>
</gene>
<dbReference type="AlphaFoldDB" id="A0A6H5FUE4"/>
<protein>
    <submittedName>
        <fullName evidence="2">Uncharacterized protein</fullName>
    </submittedName>
</protein>
<evidence type="ECO:0000313" key="3">
    <source>
        <dbReference type="Proteomes" id="UP000479000"/>
    </source>
</evidence>
<sequence length="82" mass="9536">MFHFDHIGASMRDMLVLCWRRTRRLIILSRRGHLFDELYDGSSRPSSHVAFSVVRDEPGGQHADPGDVQVEKIRARRSEFLN</sequence>
<dbReference type="Proteomes" id="UP000479000">
    <property type="component" value="Unassembled WGS sequence"/>
</dbReference>
<reference evidence="2 3" key="1">
    <citation type="submission" date="2020-02" db="EMBL/GenBank/DDBJ databases">
        <authorList>
            <person name="Ferguson B K."/>
        </authorList>
    </citation>
    <scope>NUCLEOTIDE SEQUENCE [LARGE SCALE GENOMIC DNA]</scope>
</reference>
<evidence type="ECO:0000313" key="1">
    <source>
        <dbReference type="EMBL" id="CAA9993141.1"/>
    </source>
</evidence>
<organism evidence="2 3">
    <name type="scientific">Nesidiocoris tenuis</name>
    <dbReference type="NCBI Taxonomy" id="355587"/>
    <lineage>
        <taxon>Eukaryota</taxon>
        <taxon>Metazoa</taxon>
        <taxon>Ecdysozoa</taxon>
        <taxon>Arthropoda</taxon>
        <taxon>Hexapoda</taxon>
        <taxon>Insecta</taxon>
        <taxon>Pterygota</taxon>
        <taxon>Neoptera</taxon>
        <taxon>Paraneoptera</taxon>
        <taxon>Hemiptera</taxon>
        <taxon>Heteroptera</taxon>
        <taxon>Panheteroptera</taxon>
        <taxon>Cimicomorpha</taxon>
        <taxon>Miridae</taxon>
        <taxon>Dicyphina</taxon>
        <taxon>Nesidiocoris</taxon>
    </lineage>
</organism>
<evidence type="ECO:0000313" key="2">
    <source>
        <dbReference type="EMBL" id="CAA9993146.1"/>
    </source>
</evidence>
<dbReference type="EMBL" id="CADCXU010000201">
    <property type="protein sequence ID" value="CAA9993146.1"/>
    <property type="molecule type" value="Genomic_DNA"/>
</dbReference>
<name>A0A6H5FUE4_9HEMI</name>
<keyword evidence="3" id="KW-1185">Reference proteome</keyword>
<dbReference type="EMBL" id="CADCXU010000200">
    <property type="protein sequence ID" value="CAA9993141.1"/>
    <property type="molecule type" value="Genomic_DNA"/>
</dbReference>
<accession>A0A6H5FUE4</accession>